<keyword evidence="5 9" id="KW-0812">Transmembrane</keyword>
<dbReference type="Gene3D" id="1.20.5.430">
    <property type="match status" value="1"/>
</dbReference>
<name>A0A9D1RW21_9CORY</name>
<dbReference type="Pfam" id="PF02028">
    <property type="entry name" value="BCCT"/>
    <property type="match status" value="1"/>
</dbReference>
<dbReference type="Proteomes" id="UP000824189">
    <property type="component" value="Unassembled WGS sequence"/>
</dbReference>
<accession>A0A9D1RW21</accession>
<evidence type="ECO:0000256" key="1">
    <source>
        <dbReference type="ARBA" id="ARBA00004651"/>
    </source>
</evidence>
<evidence type="ECO:0000256" key="3">
    <source>
        <dbReference type="ARBA" id="ARBA00022448"/>
    </source>
</evidence>
<evidence type="ECO:0000256" key="5">
    <source>
        <dbReference type="ARBA" id="ARBA00022692"/>
    </source>
</evidence>
<evidence type="ECO:0000256" key="7">
    <source>
        <dbReference type="ARBA" id="ARBA00023136"/>
    </source>
</evidence>
<evidence type="ECO:0000256" key="8">
    <source>
        <dbReference type="SAM" id="MobiDB-lite"/>
    </source>
</evidence>
<sequence>MTVSEDKLTKGASQNLQGEGNTSHVMQKDENASIDWVVTSCAAALILAVVVWGLAAPESFANFSSVALGYVVDDWGWLYVLAGSVFVGFILFIAFSRFGHIRLGKDNEAPEFNTASWIAMMFAAGMGIGLMFYGVTEPLTHYRNGVPGGGEENLGEAMATTLFHWGLHPWALYAIVALAIAYGTFRLGRKQLLSSAFIPLIGEKRANGWIGKVIDIATIFATVFGTAASLGLGAVQISSGLDATSIITNPGTGVIVGTIVILGLCFLVSAASGVGKGIQYISNANMVMAGALALFVLVLGPTVVILNLLPTSLGNYLSQFFDMASRTANSSDTAGEWLGGWTIFYWAWWVSWSPFVGMFLARISRGRTIREFVTVILLVPTLVTVVWFSIFGGSAIHAEQTGNSIWGDGDSTRQLFNLLETLPLGHAASILAMVLLATFFITSADSASTVMDTLSNLQNVTIIAASPFVFVIIALMFAIVKALANDPLYLDQKTQRQFALRVARERRMSQQRKKANGKRNLMKGPRDEVVAGTREDDGGAAGAGVGAAGAARAEQEFDAAVAAGPAAEDYAAANDAQLAHRQDMEYVEHTASIGDQEVESQEVYTGDEVVEVVKVTDIEHIVEAAQAAAISAESAAQAAVASAEAASDALHEANEAIGNADPDTGVDKK</sequence>
<feature type="transmembrane region" description="Helical" evidence="9">
    <location>
        <begin position="36"/>
        <end position="55"/>
    </location>
</feature>
<dbReference type="PANTHER" id="PTHR30047">
    <property type="entry name" value="HIGH-AFFINITY CHOLINE TRANSPORT PROTEIN-RELATED"/>
    <property type="match status" value="1"/>
</dbReference>
<evidence type="ECO:0000256" key="6">
    <source>
        <dbReference type="ARBA" id="ARBA00022989"/>
    </source>
</evidence>
<evidence type="ECO:0000313" key="10">
    <source>
        <dbReference type="EMBL" id="HIW95328.1"/>
    </source>
</evidence>
<feature type="transmembrane region" description="Helical" evidence="9">
    <location>
        <begin position="115"/>
        <end position="135"/>
    </location>
</feature>
<organism evidence="10 11">
    <name type="scientific">Candidatus Corynebacterium gallistercoris</name>
    <dbReference type="NCBI Taxonomy" id="2838530"/>
    <lineage>
        <taxon>Bacteria</taxon>
        <taxon>Bacillati</taxon>
        <taxon>Actinomycetota</taxon>
        <taxon>Actinomycetes</taxon>
        <taxon>Mycobacteriales</taxon>
        <taxon>Corynebacteriaceae</taxon>
        <taxon>Corynebacterium</taxon>
    </lineage>
</organism>
<proteinExistence type="inferred from homology"/>
<evidence type="ECO:0000313" key="11">
    <source>
        <dbReference type="Proteomes" id="UP000824189"/>
    </source>
</evidence>
<reference evidence="10" key="1">
    <citation type="journal article" date="2021" name="PeerJ">
        <title>Extensive microbial diversity within the chicken gut microbiome revealed by metagenomics and culture.</title>
        <authorList>
            <person name="Gilroy R."/>
            <person name="Ravi A."/>
            <person name="Getino M."/>
            <person name="Pursley I."/>
            <person name="Horton D.L."/>
            <person name="Alikhan N.F."/>
            <person name="Baker D."/>
            <person name="Gharbi K."/>
            <person name="Hall N."/>
            <person name="Watson M."/>
            <person name="Adriaenssens E.M."/>
            <person name="Foster-Nyarko E."/>
            <person name="Jarju S."/>
            <person name="Secka A."/>
            <person name="Antonio M."/>
            <person name="Oren A."/>
            <person name="Chaudhuri R.R."/>
            <person name="La Ragione R."/>
            <person name="Hildebrand F."/>
            <person name="Pallen M.J."/>
        </authorList>
    </citation>
    <scope>NUCLEOTIDE SEQUENCE</scope>
    <source>
        <strain evidence="10">4376</strain>
    </source>
</reference>
<feature type="transmembrane region" description="Helical" evidence="9">
    <location>
        <begin position="462"/>
        <end position="484"/>
    </location>
</feature>
<comment type="caution">
    <text evidence="10">The sequence shown here is derived from an EMBL/GenBank/DDBJ whole genome shotgun (WGS) entry which is preliminary data.</text>
</comment>
<dbReference type="NCBIfam" id="TIGR00842">
    <property type="entry name" value="bcct"/>
    <property type="match status" value="1"/>
</dbReference>
<reference evidence="10" key="2">
    <citation type="submission" date="2021-04" db="EMBL/GenBank/DDBJ databases">
        <authorList>
            <person name="Gilroy R."/>
        </authorList>
    </citation>
    <scope>NUCLEOTIDE SEQUENCE</scope>
    <source>
        <strain evidence="10">4376</strain>
    </source>
</reference>
<comment type="similarity">
    <text evidence="2">Belongs to the BCCT transporter (TC 2.A.15) family.</text>
</comment>
<dbReference type="EMBL" id="DXFZ01000031">
    <property type="protein sequence ID" value="HIW95328.1"/>
    <property type="molecule type" value="Genomic_DNA"/>
</dbReference>
<keyword evidence="3" id="KW-0813">Transport</keyword>
<keyword evidence="6 9" id="KW-1133">Transmembrane helix</keyword>
<dbReference type="PANTHER" id="PTHR30047:SF7">
    <property type="entry name" value="HIGH-AFFINITY CHOLINE TRANSPORT PROTEIN"/>
    <property type="match status" value="1"/>
</dbReference>
<evidence type="ECO:0000256" key="9">
    <source>
        <dbReference type="SAM" id="Phobius"/>
    </source>
</evidence>
<feature type="region of interest" description="Disordered" evidence="8">
    <location>
        <begin position="641"/>
        <end position="669"/>
    </location>
</feature>
<keyword evidence="7 9" id="KW-0472">Membrane</keyword>
<feature type="region of interest" description="Disordered" evidence="8">
    <location>
        <begin position="1"/>
        <end position="22"/>
    </location>
</feature>
<feature type="transmembrane region" description="Helical" evidence="9">
    <location>
        <begin position="170"/>
        <end position="188"/>
    </location>
</feature>
<feature type="transmembrane region" description="Helical" evidence="9">
    <location>
        <begin position="209"/>
        <end position="234"/>
    </location>
</feature>
<dbReference type="InterPro" id="IPR000060">
    <property type="entry name" value="BCCT_transptr"/>
</dbReference>
<evidence type="ECO:0000256" key="4">
    <source>
        <dbReference type="ARBA" id="ARBA00022475"/>
    </source>
</evidence>
<feature type="compositionally biased region" description="Polar residues" evidence="8">
    <location>
        <begin position="11"/>
        <end position="22"/>
    </location>
</feature>
<dbReference type="GO" id="GO:0005886">
    <property type="term" value="C:plasma membrane"/>
    <property type="evidence" value="ECO:0007669"/>
    <property type="project" value="UniProtKB-SubCell"/>
</dbReference>
<feature type="transmembrane region" description="Helical" evidence="9">
    <location>
        <begin position="75"/>
        <end position="95"/>
    </location>
</feature>
<gene>
    <name evidence="10" type="ORF">H9867_02395</name>
</gene>
<comment type="subcellular location">
    <subcellularLocation>
        <location evidence="1">Cell membrane</location>
        <topology evidence="1">Multi-pass membrane protein</topology>
    </subcellularLocation>
</comment>
<dbReference type="InterPro" id="IPR018093">
    <property type="entry name" value="BCCT_CS"/>
</dbReference>
<feature type="transmembrane region" description="Helical" evidence="9">
    <location>
        <begin position="254"/>
        <end position="274"/>
    </location>
</feature>
<dbReference type="AlphaFoldDB" id="A0A9D1RW21"/>
<feature type="transmembrane region" description="Helical" evidence="9">
    <location>
        <begin position="343"/>
        <end position="361"/>
    </location>
</feature>
<feature type="transmembrane region" description="Helical" evidence="9">
    <location>
        <begin position="418"/>
        <end position="441"/>
    </location>
</feature>
<protein>
    <submittedName>
        <fullName evidence="10">BCCT family transporter</fullName>
    </submittedName>
</protein>
<keyword evidence="4" id="KW-1003">Cell membrane</keyword>
<dbReference type="GO" id="GO:0022857">
    <property type="term" value="F:transmembrane transporter activity"/>
    <property type="evidence" value="ECO:0007669"/>
    <property type="project" value="InterPro"/>
</dbReference>
<feature type="transmembrane region" description="Helical" evidence="9">
    <location>
        <begin position="373"/>
        <end position="398"/>
    </location>
</feature>
<feature type="transmembrane region" description="Helical" evidence="9">
    <location>
        <begin position="286"/>
        <end position="309"/>
    </location>
</feature>
<evidence type="ECO:0000256" key="2">
    <source>
        <dbReference type="ARBA" id="ARBA00005658"/>
    </source>
</evidence>
<dbReference type="PROSITE" id="PS01303">
    <property type="entry name" value="BCCT"/>
    <property type="match status" value="1"/>
</dbReference>